<reference evidence="2 3" key="1">
    <citation type="journal article" date="2013" name="BMC Genomics">
        <title>Reconstruction of the lipid metabolism for the microalga Monoraphidium neglectum from its genome sequence reveals characteristics suitable for biofuel production.</title>
        <authorList>
            <person name="Bogen C."/>
            <person name="Al-Dilaimi A."/>
            <person name="Albersmeier A."/>
            <person name="Wichmann J."/>
            <person name="Grundmann M."/>
            <person name="Rupp O."/>
            <person name="Lauersen K.J."/>
            <person name="Blifernez-Klassen O."/>
            <person name="Kalinowski J."/>
            <person name="Goesmann A."/>
            <person name="Mussgnug J.H."/>
            <person name="Kruse O."/>
        </authorList>
    </citation>
    <scope>NUCLEOTIDE SEQUENCE [LARGE SCALE GENOMIC DNA]</scope>
    <source>
        <strain evidence="2 3">SAG 48.87</strain>
    </source>
</reference>
<dbReference type="KEGG" id="mng:MNEG_11123"/>
<name>A0A0D2LZL2_9CHLO</name>
<gene>
    <name evidence="2" type="ORF">MNEG_11123</name>
</gene>
<evidence type="ECO:0000313" key="2">
    <source>
        <dbReference type="EMBL" id="KIY96839.1"/>
    </source>
</evidence>
<accession>A0A0D2LZL2</accession>
<dbReference type="Proteomes" id="UP000054498">
    <property type="component" value="Unassembled WGS sequence"/>
</dbReference>
<dbReference type="EMBL" id="KK102820">
    <property type="protein sequence ID" value="KIY96839.1"/>
    <property type="molecule type" value="Genomic_DNA"/>
</dbReference>
<dbReference type="AlphaFoldDB" id="A0A0D2LZL2"/>
<protein>
    <submittedName>
        <fullName evidence="2">Uncharacterized protein</fullName>
    </submittedName>
</protein>
<evidence type="ECO:0000256" key="1">
    <source>
        <dbReference type="SAM" id="MobiDB-lite"/>
    </source>
</evidence>
<evidence type="ECO:0000313" key="3">
    <source>
        <dbReference type="Proteomes" id="UP000054498"/>
    </source>
</evidence>
<keyword evidence="3" id="KW-1185">Reference proteome</keyword>
<dbReference type="OrthoDB" id="525577at2759"/>
<proteinExistence type="predicted"/>
<dbReference type="RefSeq" id="XP_013895859.1">
    <property type="nucleotide sequence ID" value="XM_014040405.1"/>
</dbReference>
<feature type="region of interest" description="Disordered" evidence="1">
    <location>
        <begin position="153"/>
        <end position="172"/>
    </location>
</feature>
<sequence>MSWTTYYMGLGPSDKLQYTLHVTPFNVTQLIDTAPPSQACPLLAWAAYWTLRTHGIPTDRQLRLEAACDGMLRAEYGDAGAALIKDSGLMDNPMRLVINSKWDDLVDGWWNKPKAPMLAVPLNMTAGYAVWRSMDAALKWTNEWAPKHIPVLKKGRRSSQRRRRRGRRLFGG</sequence>
<organism evidence="2 3">
    <name type="scientific">Monoraphidium neglectum</name>
    <dbReference type="NCBI Taxonomy" id="145388"/>
    <lineage>
        <taxon>Eukaryota</taxon>
        <taxon>Viridiplantae</taxon>
        <taxon>Chlorophyta</taxon>
        <taxon>core chlorophytes</taxon>
        <taxon>Chlorophyceae</taxon>
        <taxon>CS clade</taxon>
        <taxon>Sphaeropleales</taxon>
        <taxon>Selenastraceae</taxon>
        <taxon>Monoraphidium</taxon>
    </lineage>
</organism>
<dbReference type="GeneID" id="25728354"/>